<accession>A0A3E2DAN3</accession>
<protein>
    <recommendedName>
        <fullName evidence="4">Toxic anion resistance protein</fullName>
    </recommendedName>
</protein>
<name>A0A3E2DAN3_9ACTN</name>
<gene>
    <name evidence="2" type="ORF">CHT91_12130</name>
</gene>
<evidence type="ECO:0000313" key="2">
    <source>
        <dbReference type="EMBL" id="RFT42053.1"/>
    </source>
</evidence>
<evidence type="ECO:0000256" key="1">
    <source>
        <dbReference type="ARBA" id="ARBA00005541"/>
    </source>
</evidence>
<organism evidence="2 3">
    <name type="scientific">Cutibacterium avidum</name>
    <dbReference type="NCBI Taxonomy" id="33010"/>
    <lineage>
        <taxon>Bacteria</taxon>
        <taxon>Bacillati</taxon>
        <taxon>Actinomycetota</taxon>
        <taxon>Actinomycetes</taxon>
        <taxon>Propionibacteriales</taxon>
        <taxon>Propionibacteriaceae</taxon>
        <taxon>Cutibacterium</taxon>
    </lineage>
</organism>
<dbReference type="PANTHER" id="PTHR38432">
    <property type="entry name" value="TELA-LIKE PROTEIN SAOUHSC_01408"/>
    <property type="match status" value="1"/>
</dbReference>
<dbReference type="EMBL" id="NOWI01000015">
    <property type="protein sequence ID" value="RFT42053.1"/>
    <property type="molecule type" value="Genomic_DNA"/>
</dbReference>
<dbReference type="AlphaFoldDB" id="A0A3E2DAN3"/>
<evidence type="ECO:0000313" key="3">
    <source>
        <dbReference type="Proteomes" id="UP000259211"/>
    </source>
</evidence>
<proteinExistence type="inferred from homology"/>
<dbReference type="Pfam" id="PF05816">
    <property type="entry name" value="TelA"/>
    <property type="match status" value="1"/>
</dbReference>
<evidence type="ECO:0008006" key="4">
    <source>
        <dbReference type="Google" id="ProtNLM"/>
    </source>
</evidence>
<dbReference type="PANTHER" id="PTHR38432:SF1">
    <property type="entry name" value="TELA-LIKE PROTEIN SAOUHSC_01408"/>
    <property type="match status" value="1"/>
</dbReference>
<dbReference type="Proteomes" id="UP000259211">
    <property type="component" value="Unassembled WGS sequence"/>
</dbReference>
<sequence>MSEMSIDFNALAGAETPDRGAAESSVGELAVQAAQGAEPGHTLSCLAMLTPEQQEAARKVAAQQFPHLLADTDALGTFGDQALSAVNSQVNRIFQEVGPVQIPELTSIMNEINDRMRAFRRNYDPSLNREVRETFDKFADAVKGIFRRGRDIVEMLFEEARSVDQQLDRIAGQLATKQHELRRNVVLCDELYQANEVSIAQLVGAIAVMEAILDEAAKAQAAIVVEPSAPDGRAKQEERARITEFMTAMQTRINEFQQRLFVAWSTSPQIRNIRALHYGLGQRLALMVNLTIPTMKLTIAQWGLLLEAQQAAGMQKAVAEGANEVLSAYAAASGQTVGEISRTMQTPTLDPQTILDVAESLDQQATGLEDAVRYGESARQEVVAAILVAQSSIARTSADLDKTVAELVVKSANKVELPPAPHLPEAVMAQVPTEKKSAVVAITA</sequence>
<dbReference type="InterPro" id="IPR008863">
    <property type="entry name" value="Toxic_anion-R_TelA"/>
</dbReference>
<reference evidence="2 3" key="1">
    <citation type="submission" date="2017-07" db="EMBL/GenBank/DDBJ databases">
        <authorList>
            <person name="Sun Z.S."/>
            <person name="Albrecht U."/>
            <person name="Echele G."/>
            <person name="Lee C.C."/>
        </authorList>
    </citation>
    <scope>NUCLEOTIDE SEQUENCE [LARGE SCALE GENOMIC DNA]</scope>
    <source>
        <strain evidence="2 3">P16-029</strain>
    </source>
</reference>
<comment type="similarity">
    <text evidence="1">Belongs to the TelA family.</text>
</comment>
<comment type="caution">
    <text evidence="2">The sequence shown here is derived from an EMBL/GenBank/DDBJ whole genome shotgun (WGS) entry which is preliminary data.</text>
</comment>